<dbReference type="GeneID" id="7823701"/>
<dbReference type="CDD" id="cd00051">
    <property type="entry name" value="EFh"/>
    <property type="match status" value="1"/>
</dbReference>
<keyword evidence="6" id="KW-0449">Lipoprotein</keyword>
<proteinExistence type="inferred from homology"/>
<dbReference type="InterPro" id="IPR011992">
    <property type="entry name" value="EF-hand-dom_pair"/>
</dbReference>
<dbReference type="OrthoDB" id="291305at2759"/>
<keyword evidence="9" id="KW-1185">Reference proteome</keyword>
<dbReference type="SUPFAM" id="SSF47473">
    <property type="entry name" value="EF-hand"/>
    <property type="match status" value="2"/>
</dbReference>
<evidence type="ECO:0000256" key="5">
    <source>
        <dbReference type="ARBA" id="ARBA00022837"/>
    </source>
</evidence>
<dbReference type="InParanoid" id="I7MCH7"/>
<sequence>MGSVSSNSSGTEDLGGLQNIPQNIRQFELKVDLNKDVHPTLRQLLFWSLNDIRQVYEKFQRRSNIPFLDITLFCKIVPFTRTNAMYIFRHFCKQSSLLSVYEFLCVLVITSYTHYINKIHFLYILFDLDCNGGISLNELLIIFKSIIMGYCKLTETELPPYSTLEKFAKLMFLKSDIQADNSLELKEIIEWVEGNGKAMELFARFEPQYKIKESFEIFLHFKRYTEDDAQEMLKMINKANKSEYYHNDIQKIIGGKYGKTSSYMQGTKSFNKQKAQSLPKLLNPGVLTNQAQNPNNSNLPESIEEQIENDIIEKALDSHAKKYGDKEMQESKSHFNLPQIMKAQSPKKGISKNIIIIQGNTLTRKQVFSLKEYFDKLAGNNQHINIKEFTKAFQDKPHMKRVTASLFNFLDSDQKGMVSFEQLLVKLYPSLTKNNLKLINTWIKQYIKTFSAENKDLLMEKDEKVIKRKRVLPRTALKRIKEVFNHLDEDQKGYITQEDLKQQFTYGYTTKEIDEIFEKHDKDRDGRLTIDDFIRMILPSDYIIEEKDEQ</sequence>
<dbReference type="InterPro" id="IPR028846">
    <property type="entry name" value="Recoverin"/>
</dbReference>
<dbReference type="AlphaFoldDB" id="I7MCH7"/>
<evidence type="ECO:0000256" key="6">
    <source>
        <dbReference type="ARBA" id="ARBA00023288"/>
    </source>
</evidence>
<reference evidence="9" key="1">
    <citation type="journal article" date="2006" name="PLoS Biol.">
        <title>Macronuclear genome sequence of the ciliate Tetrahymena thermophila, a model eukaryote.</title>
        <authorList>
            <person name="Eisen J.A."/>
            <person name="Coyne R.S."/>
            <person name="Wu M."/>
            <person name="Wu D."/>
            <person name="Thiagarajan M."/>
            <person name="Wortman J.R."/>
            <person name="Badger J.H."/>
            <person name="Ren Q."/>
            <person name="Amedeo P."/>
            <person name="Jones K.M."/>
            <person name="Tallon L.J."/>
            <person name="Delcher A.L."/>
            <person name="Salzberg S.L."/>
            <person name="Silva J.C."/>
            <person name="Haas B.J."/>
            <person name="Majoros W.H."/>
            <person name="Farzad M."/>
            <person name="Carlton J.M."/>
            <person name="Smith R.K. Jr."/>
            <person name="Garg J."/>
            <person name="Pearlman R.E."/>
            <person name="Karrer K.M."/>
            <person name="Sun L."/>
            <person name="Manning G."/>
            <person name="Elde N.C."/>
            <person name="Turkewitz A.P."/>
            <person name="Asai D.J."/>
            <person name="Wilkes D.E."/>
            <person name="Wang Y."/>
            <person name="Cai H."/>
            <person name="Collins K."/>
            <person name="Stewart B.A."/>
            <person name="Lee S.R."/>
            <person name="Wilamowska K."/>
            <person name="Weinberg Z."/>
            <person name="Ruzzo W.L."/>
            <person name="Wloga D."/>
            <person name="Gaertig J."/>
            <person name="Frankel J."/>
            <person name="Tsao C.-C."/>
            <person name="Gorovsky M.A."/>
            <person name="Keeling P.J."/>
            <person name="Waller R.F."/>
            <person name="Patron N.J."/>
            <person name="Cherry J.M."/>
            <person name="Stover N.A."/>
            <person name="Krieger C.J."/>
            <person name="del Toro C."/>
            <person name="Ryder H.F."/>
            <person name="Williamson S.C."/>
            <person name="Barbeau R.A."/>
            <person name="Hamilton E.P."/>
            <person name="Orias E."/>
        </authorList>
    </citation>
    <scope>NUCLEOTIDE SEQUENCE [LARGE SCALE GENOMIC DNA]</scope>
    <source>
        <strain evidence="9">SB210</strain>
    </source>
</reference>
<dbReference type="PROSITE" id="PS00018">
    <property type="entry name" value="EF_HAND_1"/>
    <property type="match status" value="1"/>
</dbReference>
<name>I7MCH7_TETTS</name>
<keyword evidence="2" id="KW-0519">Myristate</keyword>
<evidence type="ECO:0000256" key="1">
    <source>
        <dbReference type="ARBA" id="ARBA00006049"/>
    </source>
</evidence>
<dbReference type="Gene3D" id="1.10.238.10">
    <property type="entry name" value="EF-hand"/>
    <property type="match status" value="4"/>
</dbReference>
<dbReference type="InterPro" id="IPR018247">
    <property type="entry name" value="EF_Hand_1_Ca_BS"/>
</dbReference>
<feature type="domain" description="EF-hand" evidence="7">
    <location>
        <begin position="475"/>
        <end position="502"/>
    </location>
</feature>
<keyword evidence="5" id="KW-0106">Calcium</keyword>
<dbReference type="PANTHER" id="PTHR23055">
    <property type="entry name" value="CALCIUM BINDING PROTEINS"/>
    <property type="match status" value="1"/>
</dbReference>
<dbReference type="eggNOG" id="ENOG502SGJI">
    <property type="taxonomic scope" value="Eukaryota"/>
</dbReference>
<evidence type="ECO:0000256" key="2">
    <source>
        <dbReference type="ARBA" id="ARBA00022707"/>
    </source>
</evidence>
<dbReference type="PROSITE" id="PS50222">
    <property type="entry name" value="EF_HAND_2"/>
    <property type="match status" value="3"/>
</dbReference>
<evidence type="ECO:0000259" key="7">
    <source>
        <dbReference type="PROSITE" id="PS50222"/>
    </source>
</evidence>
<protein>
    <submittedName>
        <fullName evidence="8">EF hand protein</fullName>
    </submittedName>
</protein>
<dbReference type="EMBL" id="GG662514">
    <property type="protein sequence ID" value="EAR83966.2"/>
    <property type="molecule type" value="Genomic_DNA"/>
</dbReference>
<keyword evidence="4" id="KW-0677">Repeat</keyword>
<dbReference type="STRING" id="312017.I7MCH7"/>
<gene>
    <name evidence="8" type="ORF">TTHERM_00773760</name>
</gene>
<accession>I7MCH7</accession>
<keyword evidence="3" id="KW-0479">Metal-binding</keyword>
<comment type="similarity">
    <text evidence="1">Belongs to the recoverin family.</text>
</comment>
<feature type="domain" description="EF-hand" evidence="7">
    <location>
        <begin position="508"/>
        <end position="543"/>
    </location>
</feature>
<evidence type="ECO:0000256" key="4">
    <source>
        <dbReference type="ARBA" id="ARBA00022737"/>
    </source>
</evidence>
<organism evidence="8 9">
    <name type="scientific">Tetrahymena thermophila (strain SB210)</name>
    <dbReference type="NCBI Taxonomy" id="312017"/>
    <lineage>
        <taxon>Eukaryota</taxon>
        <taxon>Sar</taxon>
        <taxon>Alveolata</taxon>
        <taxon>Ciliophora</taxon>
        <taxon>Intramacronucleata</taxon>
        <taxon>Oligohymenophorea</taxon>
        <taxon>Hymenostomatida</taxon>
        <taxon>Tetrahymenina</taxon>
        <taxon>Tetrahymenidae</taxon>
        <taxon>Tetrahymena</taxon>
    </lineage>
</organism>
<evidence type="ECO:0000313" key="8">
    <source>
        <dbReference type="EMBL" id="EAR83966.2"/>
    </source>
</evidence>
<dbReference type="KEGG" id="tet:TTHERM_00773760"/>
<evidence type="ECO:0000313" key="9">
    <source>
        <dbReference type="Proteomes" id="UP000009168"/>
    </source>
</evidence>
<dbReference type="PANTHER" id="PTHR23055:SF178">
    <property type="entry name" value="NEUROCALCIN HOMOLOG"/>
    <property type="match status" value="1"/>
</dbReference>
<dbReference type="Proteomes" id="UP000009168">
    <property type="component" value="Unassembled WGS sequence"/>
</dbReference>
<dbReference type="SMART" id="SM00054">
    <property type="entry name" value="EFh"/>
    <property type="match status" value="4"/>
</dbReference>
<feature type="domain" description="EF-hand" evidence="7">
    <location>
        <begin position="114"/>
        <end position="149"/>
    </location>
</feature>
<evidence type="ECO:0000256" key="3">
    <source>
        <dbReference type="ARBA" id="ARBA00022723"/>
    </source>
</evidence>
<dbReference type="Pfam" id="PF13499">
    <property type="entry name" value="EF-hand_7"/>
    <property type="match status" value="1"/>
</dbReference>
<dbReference type="InterPro" id="IPR002048">
    <property type="entry name" value="EF_hand_dom"/>
</dbReference>
<dbReference type="RefSeq" id="XP_001031629.2">
    <property type="nucleotide sequence ID" value="XM_001031629.2"/>
</dbReference>
<dbReference type="GO" id="GO:0005509">
    <property type="term" value="F:calcium ion binding"/>
    <property type="evidence" value="ECO:0007669"/>
    <property type="project" value="InterPro"/>
</dbReference>